<sequence length="227" mass="26638">MNRYINFSKINIENLKLPLTITFMVSLSQLIQMAIMLIIQSTDSIIIGIGNFFLMNLVMFPIFTSIKNFRKFLNLGMKKEDFKYGKLFFYTNVSIITALLNILFYFIEKNLLINTSLTYINLLDIFGWFNFGLIGCIIYQTFAYLVLMYFVDFLTISNHHLIGWITSGILIAFVSVFSSIRILRIWFGQMLKFILFNENILMQIIIDLSIIIALFIINSWFIQKKEL</sequence>
<proteinExistence type="predicted"/>
<gene>
    <name evidence="2" type="ORF">C7380_10852</name>
</gene>
<dbReference type="EMBL" id="QGGI01000008">
    <property type="protein sequence ID" value="PWJ93223.1"/>
    <property type="molecule type" value="Genomic_DNA"/>
</dbReference>
<name>A0AA45HIK1_9BACT</name>
<keyword evidence="1" id="KW-0812">Transmembrane</keyword>
<feature type="transmembrane region" description="Helical" evidence="1">
    <location>
        <begin position="127"/>
        <end position="149"/>
    </location>
</feature>
<reference evidence="2 3" key="1">
    <citation type="submission" date="2018-05" db="EMBL/GenBank/DDBJ databases">
        <title>Genomic Encyclopedia of Type Strains, Phase IV (KMG-IV): sequencing the most valuable type-strain genomes for metagenomic binning, comparative biology and taxonomic classification.</title>
        <authorList>
            <person name="Goeker M."/>
        </authorList>
    </citation>
    <scope>NUCLEOTIDE SEQUENCE [LARGE SCALE GENOMIC DNA]</scope>
    <source>
        <strain evidence="2 3">DSM 24906</strain>
    </source>
</reference>
<dbReference type="Proteomes" id="UP000245921">
    <property type="component" value="Unassembled WGS sequence"/>
</dbReference>
<accession>A0AA45HIK1</accession>
<feature type="transmembrane region" description="Helical" evidence="1">
    <location>
        <begin position="21"/>
        <end position="39"/>
    </location>
</feature>
<feature type="transmembrane region" description="Helical" evidence="1">
    <location>
        <begin position="161"/>
        <end position="180"/>
    </location>
</feature>
<dbReference type="AlphaFoldDB" id="A0AA45HIK1"/>
<keyword evidence="3" id="KW-1185">Reference proteome</keyword>
<organism evidence="2 3">
    <name type="scientific">Oceanotoga teriensis</name>
    <dbReference type="NCBI Taxonomy" id="515440"/>
    <lineage>
        <taxon>Bacteria</taxon>
        <taxon>Thermotogati</taxon>
        <taxon>Thermotogota</taxon>
        <taxon>Thermotogae</taxon>
        <taxon>Petrotogales</taxon>
        <taxon>Petrotogaceae</taxon>
        <taxon>Oceanotoga</taxon>
    </lineage>
</organism>
<comment type="caution">
    <text evidence="2">The sequence shown here is derived from an EMBL/GenBank/DDBJ whole genome shotgun (WGS) entry which is preliminary data.</text>
</comment>
<evidence type="ECO:0000313" key="2">
    <source>
        <dbReference type="EMBL" id="PWJ93223.1"/>
    </source>
</evidence>
<protein>
    <submittedName>
        <fullName evidence="2">Uncharacterized protein</fullName>
    </submittedName>
</protein>
<dbReference type="RefSeq" id="WP_109604752.1">
    <property type="nucleotide sequence ID" value="NZ_JAMHJO010000011.1"/>
</dbReference>
<keyword evidence="1" id="KW-0472">Membrane</keyword>
<evidence type="ECO:0000313" key="3">
    <source>
        <dbReference type="Proteomes" id="UP000245921"/>
    </source>
</evidence>
<feature type="transmembrane region" description="Helical" evidence="1">
    <location>
        <begin position="200"/>
        <end position="222"/>
    </location>
</feature>
<feature type="transmembrane region" description="Helical" evidence="1">
    <location>
        <begin position="87"/>
        <end position="107"/>
    </location>
</feature>
<feature type="transmembrane region" description="Helical" evidence="1">
    <location>
        <begin position="45"/>
        <end position="66"/>
    </location>
</feature>
<keyword evidence="1" id="KW-1133">Transmembrane helix</keyword>
<evidence type="ECO:0000256" key="1">
    <source>
        <dbReference type="SAM" id="Phobius"/>
    </source>
</evidence>